<dbReference type="EMBL" id="CAXDID020000102">
    <property type="protein sequence ID" value="CAL6026372.1"/>
    <property type="molecule type" value="Genomic_DNA"/>
</dbReference>
<accession>A0AA86P6S9</accession>
<sequence length="250" mass="29234">MQAQFQKCVCDLSLKQGLWNLIVYDNFILVGNPKQYNRKFAYGITIMLNQQCNLIDFSALYDVKSKITIILQNIYVDLSLILKCKLFWLNLINCSVDINYFAEKIVAFGFNCEQLEISNFKQPLLRLPNANELKIKQAEINIKEPNDSIKQLTLVKVKLIRFSILSFKNLQSIDLSSIQKHHTDFNTKQKIISYLQFQKKNKGTVKQLKRRAKNHRNGVEKQKIFLDKLKTYLQNNLFNMVQVSFALSQE</sequence>
<dbReference type="AlphaFoldDB" id="A0AA86P6S9"/>
<proteinExistence type="predicted"/>
<evidence type="ECO:0000313" key="2">
    <source>
        <dbReference type="EMBL" id="CAL6026372.1"/>
    </source>
</evidence>
<reference evidence="1" key="1">
    <citation type="submission" date="2023-06" db="EMBL/GenBank/DDBJ databases">
        <authorList>
            <person name="Kurt Z."/>
        </authorList>
    </citation>
    <scope>NUCLEOTIDE SEQUENCE</scope>
</reference>
<comment type="caution">
    <text evidence="1">The sequence shown here is derived from an EMBL/GenBank/DDBJ whole genome shotgun (WGS) entry which is preliminary data.</text>
</comment>
<organism evidence="1">
    <name type="scientific">Hexamita inflata</name>
    <dbReference type="NCBI Taxonomy" id="28002"/>
    <lineage>
        <taxon>Eukaryota</taxon>
        <taxon>Metamonada</taxon>
        <taxon>Diplomonadida</taxon>
        <taxon>Hexamitidae</taxon>
        <taxon>Hexamitinae</taxon>
        <taxon>Hexamita</taxon>
    </lineage>
</organism>
<dbReference type="EMBL" id="CATOUU010000499">
    <property type="protein sequence ID" value="CAI9931776.1"/>
    <property type="molecule type" value="Genomic_DNA"/>
</dbReference>
<name>A0AA86P6S9_9EUKA</name>
<gene>
    <name evidence="1" type="ORF">HINF_LOCUS19421</name>
    <name evidence="2" type="ORF">HINF_LOCUS30809</name>
</gene>
<keyword evidence="3" id="KW-1185">Reference proteome</keyword>
<reference evidence="2 3" key="2">
    <citation type="submission" date="2024-07" db="EMBL/GenBank/DDBJ databases">
        <authorList>
            <person name="Akdeniz Z."/>
        </authorList>
    </citation>
    <scope>NUCLEOTIDE SEQUENCE [LARGE SCALE GENOMIC DNA]</scope>
</reference>
<dbReference type="Proteomes" id="UP001642409">
    <property type="component" value="Unassembled WGS sequence"/>
</dbReference>
<protein>
    <submittedName>
        <fullName evidence="2">Hypothetical_protein</fullName>
    </submittedName>
</protein>
<evidence type="ECO:0000313" key="1">
    <source>
        <dbReference type="EMBL" id="CAI9931776.1"/>
    </source>
</evidence>
<evidence type="ECO:0000313" key="3">
    <source>
        <dbReference type="Proteomes" id="UP001642409"/>
    </source>
</evidence>